<sequence length="348" mass="38773">MVELKCLYLTITLIWNNFMDNKDSVILPGIGEVTEKSGFIKLEQCSDGFYREGKEGVVCIYATGDKKVEFVSFEDRTIAYVKSAMGYPAYYPVPEVKMEKPLKAVLMDLDGTTVRSEEFWIWIIQQTTASLLDNPRFELEDADMPYVSGHSVSEHLKYCVNKYCPDKTVEEARNYYFEHTHREMQAILEGRGREGAFTPSPGIKDFLMELKGMGVKLGLVTSGLYEKAYPEILDAFHTLGMGKPDDFYDSIITAGFPLRKGSCGTLGELSPKPHPWLYAEVARVGLGLDYSQRHSIVGIEDSSAGISSIRLAGFAAIGIKDGNIIQGGTLGLCNHYCDTFEEILGILK</sequence>
<dbReference type="Gene3D" id="1.10.150.240">
    <property type="entry name" value="Putative phosphatase, domain 2"/>
    <property type="match status" value="1"/>
</dbReference>
<protein>
    <submittedName>
        <fullName evidence="1">Beta-phosphoglucomutase</fullName>
        <ecNumber evidence="1">5.4.2.6</ecNumber>
    </submittedName>
</protein>
<keyword evidence="1" id="KW-0413">Isomerase</keyword>
<dbReference type="STRING" id="1851148.SMSP2_01058"/>
<organism evidence="1 2">
    <name type="scientific">Limihaloglobus sulfuriphilus</name>
    <dbReference type="NCBI Taxonomy" id="1851148"/>
    <lineage>
        <taxon>Bacteria</taxon>
        <taxon>Pseudomonadati</taxon>
        <taxon>Planctomycetota</taxon>
        <taxon>Phycisphaerae</taxon>
        <taxon>Sedimentisphaerales</taxon>
        <taxon>Sedimentisphaeraceae</taxon>
        <taxon>Limihaloglobus</taxon>
    </lineage>
</organism>
<dbReference type="EC" id="5.4.2.6" evidence="1"/>
<proteinExistence type="predicted"/>
<dbReference type="SFLD" id="SFLDS00003">
    <property type="entry name" value="Haloacid_Dehalogenase"/>
    <property type="match status" value="1"/>
</dbReference>
<accession>A0A1Q2MDE8</accession>
<keyword evidence="2" id="KW-1185">Reference proteome</keyword>
<dbReference type="InterPro" id="IPR023214">
    <property type="entry name" value="HAD_sf"/>
</dbReference>
<dbReference type="EMBL" id="CP019646">
    <property type="protein sequence ID" value="AQQ70700.1"/>
    <property type="molecule type" value="Genomic_DNA"/>
</dbReference>
<dbReference type="Pfam" id="PF00702">
    <property type="entry name" value="Hydrolase"/>
    <property type="match status" value="1"/>
</dbReference>
<name>A0A1Q2MDE8_9BACT</name>
<dbReference type="SFLD" id="SFLDG01129">
    <property type="entry name" value="C1.5:_HAD__Beta-PGM__Phosphata"/>
    <property type="match status" value="1"/>
</dbReference>
<dbReference type="InterPro" id="IPR036412">
    <property type="entry name" value="HAD-like_sf"/>
</dbReference>
<gene>
    <name evidence="1" type="primary">yvdM_1</name>
    <name evidence="1" type="ORF">SMSP2_01058</name>
</gene>
<dbReference type="Gene3D" id="3.40.50.1000">
    <property type="entry name" value="HAD superfamily/HAD-like"/>
    <property type="match status" value="1"/>
</dbReference>
<evidence type="ECO:0000313" key="2">
    <source>
        <dbReference type="Proteomes" id="UP000188181"/>
    </source>
</evidence>
<dbReference type="Proteomes" id="UP000188181">
    <property type="component" value="Chromosome"/>
</dbReference>
<dbReference type="GO" id="GO:0008801">
    <property type="term" value="F:beta-phosphoglucomutase activity"/>
    <property type="evidence" value="ECO:0007669"/>
    <property type="project" value="UniProtKB-EC"/>
</dbReference>
<dbReference type="AlphaFoldDB" id="A0A1Q2MDE8"/>
<evidence type="ECO:0000313" key="1">
    <source>
        <dbReference type="EMBL" id="AQQ70700.1"/>
    </source>
</evidence>
<dbReference type="KEGG" id="pbas:SMSP2_01058"/>
<reference evidence="2" key="1">
    <citation type="submission" date="2017-02" db="EMBL/GenBank/DDBJ databases">
        <title>Comparative genomics and description of representatives of a novel lineage of planctomycetes thriving in anoxic sediments.</title>
        <authorList>
            <person name="Spring S."/>
            <person name="Bunk B."/>
            <person name="Sproer C."/>
        </authorList>
    </citation>
    <scope>NUCLEOTIDE SEQUENCE [LARGE SCALE GENOMIC DNA]</scope>
    <source>
        <strain evidence="2">SM-Chi-D1</strain>
    </source>
</reference>
<dbReference type="SUPFAM" id="SSF56784">
    <property type="entry name" value="HAD-like"/>
    <property type="match status" value="1"/>
</dbReference>
<dbReference type="CDD" id="cd07505">
    <property type="entry name" value="HAD_BPGM-like"/>
    <property type="match status" value="1"/>
</dbReference>
<dbReference type="InterPro" id="IPR023198">
    <property type="entry name" value="PGP-like_dom2"/>
</dbReference>